<dbReference type="GO" id="GO:0006351">
    <property type="term" value="P:DNA-templated transcription"/>
    <property type="evidence" value="ECO:0007669"/>
    <property type="project" value="InterPro"/>
</dbReference>
<accession>A0AAJ0GU76</accession>
<evidence type="ECO:0000256" key="2">
    <source>
        <dbReference type="ARBA" id="ARBA00022723"/>
    </source>
</evidence>
<keyword evidence="3" id="KW-0805">Transcription regulation</keyword>
<evidence type="ECO:0000313" key="7">
    <source>
        <dbReference type="EMBL" id="KAK3306253.1"/>
    </source>
</evidence>
<protein>
    <recommendedName>
        <fullName evidence="6">Zn(2)-C6 fungal-type domain-containing protein</fullName>
    </recommendedName>
</protein>
<dbReference type="PROSITE" id="PS00463">
    <property type="entry name" value="ZN2_CY6_FUNGAL_1"/>
    <property type="match status" value="1"/>
</dbReference>
<dbReference type="AlphaFoldDB" id="A0AAJ0GU76"/>
<gene>
    <name evidence="7" type="ORF">B0T15DRAFT_534818</name>
</gene>
<dbReference type="CDD" id="cd12148">
    <property type="entry name" value="fungal_TF_MHR"/>
    <property type="match status" value="1"/>
</dbReference>
<keyword evidence="2" id="KW-0479">Metal-binding</keyword>
<evidence type="ECO:0000259" key="6">
    <source>
        <dbReference type="PROSITE" id="PS50048"/>
    </source>
</evidence>
<dbReference type="PANTHER" id="PTHR47338:SF16">
    <property type="entry name" value="TRANSCRIPTION FACTOR, PUTATIVE (AFU_ORTHOLOGUE AFUA_2G09360)-RELATED"/>
    <property type="match status" value="1"/>
</dbReference>
<organism evidence="7 8">
    <name type="scientific">Chaetomium strumarium</name>
    <dbReference type="NCBI Taxonomy" id="1170767"/>
    <lineage>
        <taxon>Eukaryota</taxon>
        <taxon>Fungi</taxon>
        <taxon>Dikarya</taxon>
        <taxon>Ascomycota</taxon>
        <taxon>Pezizomycotina</taxon>
        <taxon>Sordariomycetes</taxon>
        <taxon>Sordariomycetidae</taxon>
        <taxon>Sordariales</taxon>
        <taxon>Chaetomiaceae</taxon>
        <taxon>Chaetomium</taxon>
    </lineage>
</organism>
<dbReference type="GeneID" id="87888289"/>
<dbReference type="GO" id="GO:0003677">
    <property type="term" value="F:DNA binding"/>
    <property type="evidence" value="ECO:0007669"/>
    <property type="project" value="InterPro"/>
</dbReference>
<dbReference type="PROSITE" id="PS50048">
    <property type="entry name" value="ZN2_CY6_FUNGAL_2"/>
    <property type="match status" value="1"/>
</dbReference>
<sequence>MRPLSACTACRDRRKRCDRPRLGTSCTFCIRRGLECTVEQHPSPAREDGYEPLVSSRGDGAAPISPAALMPDWELCNELVDLYFRYIHVAFHNLFHRPSFEAGVLDGTIPKILVFGIFGLSARFSSHPYFVDIDPQERGRPYAKEAERLLDLHKTCLTTIQACVLLGAIQVVEMDSATESIFYTIACRLAMILDLPNAPAKTQTEQEVNLRVWWSVVATDTWSSTALALPRAIQPRYDIDMPMDERVFLKLSPTEPPVYRQHGPDQSKSLIAQMIKLNGILYDINTFNTKATTEVLQEDRVLDSVAELSAALEAWQSELPADMQYNANNLQYWADLGCGPSFVVLHINFNHASQLLFYRFLHNSLHHPASPVAVDSATFDYAAKCRSHAANLCEIIYASSLHATTTEVQYPLAGHMLVIASTVHLHTLLFGTDDAEIARARARLEHNFQIISRLQRYWPSLQASFSRLRAFHAACMDVDKHEGTDVTFRLDRWMLRFLLDFAKPVDVAERYREGADNPALWLRLGETEGWKGGSTEPGPP</sequence>
<reference evidence="7" key="2">
    <citation type="submission" date="2023-06" db="EMBL/GenBank/DDBJ databases">
        <authorList>
            <consortium name="Lawrence Berkeley National Laboratory"/>
            <person name="Mondo S.J."/>
            <person name="Hensen N."/>
            <person name="Bonometti L."/>
            <person name="Westerberg I."/>
            <person name="Brannstrom I.O."/>
            <person name="Guillou S."/>
            <person name="Cros-Aarteil S."/>
            <person name="Calhoun S."/>
            <person name="Haridas S."/>
            <person name="Kuo A."/>
            <person name="Pangilinan J."/>
            <person name="Riley R."/>
            <person name="Labutti K."/>
            <person name="Andreopoulos B."/>
            <person name="Lipzen A."/>
            <person name="Chen C."/>
            <person name="Yanf M."/>
            <person name="Daum C."/>
            <person name="Ng V."/>
            <person name="Clum A."/>
            <person name="Steindorff A."/>
            <person name="Ohm R."/>
            <person name="Martin F."/>
            <person name="Silar P."/>
            <person name="Natvig D."/>
            <person name="Lalanne C."/>
            <person name="Gautier V."/>
            <person name="Ament-Velasquez S.L."/>
            <person name="Kruys A."/>
            <person name="Hutchinson M.I."/>
            <person name="Powell A.J."/>
            <person name="Barry K."/>
            <person name="Miller A.N."/>
            <person name="Grigoriev I.V."/>
            <person name="Debuchy R."/>
            <person name="Gladieux P."/>
            <person name="Thoren M.H."/>
            <person name="Johannesson H."/>
        </authorList>
    </citation>
    <scope>NUCLEOTIDE SEQUENCE</scope>
    <source>
        <strain evidence="7">CBS 333.67</strain>
    </source>
</reference>
<dbReference type="EMBL" id="JAUDZG010000004">
    <property type="protein sequence ID" value="KAK3306253.1"/>
    <property type="molecule type" value="Genomic_DNA"/>
</dbReference>
<dbReference type="InterPro" id="IPR050815">
    <property type="entry name" value="TF_fung"/>
</dbReference>
<dbReference type="Proteomes" id="UP001273166">
    <property type="component" value="Unassembled WGS sequence"/>
</dbReference>
<evidence type="ECO:0000256" key="1">
    <source>
        <dbReference type="ARBA" id="ARBA00004123"/>
    </source>
</evidence>
<comment type="subcellular location">
    <subcellularLocation>
        <location evidence="1">Nucleus</location>
    </subcellularLocation>
</comment>
<evidence type="ECO:0000256" key="5">
    <source>
        <dbReference type="ARBA" id="ARBA00023242"/>
    </source>
</evidence>
<dbReference type="GO" id="GO:0005634">
    <property type="term" value="C:nucleus"/>
    <property type="evidence" value="ECO:0007669"/>
    <property type="project" value="UniProtKB-SubCell"/>
</dbReference>
<dbReference type="InterPro" id="IPR007219">
    <property type="entry name" value="XnlR_reg_dom"/>
</dbReference>
<evidence type="ECO:0000256" key="4">
    <source>
        <dbReference type="ARBA" id="ARBA00023163"/>
    </source>
</evidence>
<reference evidence="7" key="1">
    <citation type="journal article" date="2023" name="Mol. Phylogenet. Evol.">
        <title>Genome-scale phylogeny and comparative genomics of the fungal order Sordariales.</title>
        <authorList>
            <person name="Hensen N."/>
            <person name="Bonometti L."/>
            <person name="Westerberg I."/>
            <person name="Brannstrom I.O."/>
            <person name="Guillou S."/>
            <person name="Cros-Aarteil S."/>
            <person name="Calhoun S."/>
            <person name="Haridas S."/>
            <person name="Kuo A."/>
            <person name="Mondo S."/>
            <person name="Pangilinan J."/>
            <person name="Riley R."/>
            <person name="LaButti K."/>
            <person name="Andreopoulos B."/>
            <person name="Lipzen A."/>
            <person name="Chen C."/>
            <person name="Yan M."/>
            <person name="Daum C."/>
            <person name="Ng V."/>
            <person name="Clum A."/>
            <person name="Steindorff A."/>
            <person name="Ohm R.A."/>
            <person name="Martin F."/>
            <person name="Silar P."/>
            <person name="Natvig D.O."/>
            <person name="Lalanne C."/>
            <person name="Gautier V."/>
            <person name="Ament-Velasquez S.L."/>
            <person name="Kruys A."/>
            <person name="Hutchinson M.I."/>
            <person name="Powell A.J."/>
            <person name="Barry K."/>
            <person name="Miller A.N."/>
            <person name="Grigoriev I.V."/>
            <person name="Debuchy R."/>
            <person name="Gladieux P."/>
            <person name="Hiltunen Thoren M."/>
            <person name="Johannesson H."/>
        </authorList>
    </citation>
    <scope>NUCLEOTIDE SEQUENCE</scope>
    <source>
        <strain evidence="7">CBS 333.67</strain>
    </source>
</reference>
<dbReference type="SMART" id="SM00066">
    <property type="entry name" value="GAL4"/>
    <property type="match status" value="1"/>
</dbReference>
<keyword evidence="8" id="KW-1185">Reference proteome</keyword>
<keyword evidence="5" id="KW-0539">Nucleus</keyword>
<dbReference type="InterPro" id="IPR036864">
    <property type="entry name" value="Zn2-C6_fun-type_DNA-bd_sf"/>
</dbReference>
<dbReference type="GO" id="GO:0000981">
    <property type="term" value="F:DNA-binding transcription factor activity, RNA polymerase II-specific"/>
    <property type="evidence" value="ECO:0007669"/>
    <property type="project" value="InterPro"/>
</dbReference>
<dbReference type="Gene3D" id="4.10.240.10">
    <property type="entry name" value="Zn(2)-C6 fungal-type DNA-binding domain"/>
    <property type="match status" value="1"/>
</dbReference>
<dbReference type="Pfam" id="PF04082">
    <property type="entry name" value="Fungal_trans"/>
    <property type="match status" value="1"/>
</dbReference>
<evidence type="ECO:0000313" key="8">
    <source>
        <dbReference type="Proteomes" id="UP001273166"/>
    </source>
</evidence>
<dbReference type="PANTHER" id="PTHR47338">
    <property type="entry name" value="ZN(II)2CYS6 TRANSCRIPTION FACTOR (EUROFUNG)-RELATED"/>
    <property type="match status" value="1"/>
</dbReference>
<proteinExistence type="predicted"/>
<dbReference type="SUPFAM" id="SSF57701">
    <property type="entry name" value="Zn2/Cys6 DNA-binding domain"/>
    <property type="match status" value="1"/>
</dbReference>
<keyword evidence="4" id="KW-0804">Transcription</keyword>
<dbReference type="SMART" id="SM00906">
    <property type="entry name" value="Fungal_trans"/>
    <property type="match status" value="1"/>
</dbReference>
<comment type="caution">
    <text evidence="7">The sequence shown here is derived from an EMBL/GenBank/DDBJ whole genome shotgun (WGS) entry which is preliminary data.</text>
</comment>
<feature type="domain" description="Zn(2)-C6 fungal-type" evidence="6">
    <location>
        <begin position="6"/>
        <end position="38"/>
    </location>
</feature>
<name>A0AAJ0GU76_9PEZI</name>
<dbReference type="GO" id="GO:0008270">
    <property type="term" value="F:zinc ion binding"/>
    <property type="evidence" value="ECO:0007669"/>
    <property type="project" value="InterPro"/>
</dbReference>
<dbReference type="InterPro" id="IPR001138">
    <property type="entry name" value="Zn2Cys6_DnaBD"/>
</dbReference>
<dbReference type="Pfam" id="PF00172">
    <property type="entry name" value="Zn_clus"/>
    <property type="match status" value="1"/>
</dbReference>
<evidence type="ECO:0000256" key="3">
    <source>
        <dbReference type="ARBA" id="ARBA00023015"/>
    </source>
</evidence>
<dbReference type="RefSeq" id="XP_062722033.1">
    <property type="nucleotide sequence ID" value="XM_062869460.1"/>
</dbReference>